<feature type="signal peptide" evidence="1">
    <location>
        <begin position="1"/>
        <end position="19"/>
    </location>
</feature>
<accession>A0ABW2L940</accession>
<feature type="chain" id="PRO_5045693223" evidence="1">
    <location>
        <begin position="20"/>
        <end position="165"/>
    </location>
</feature>
<name>A0ABW2L940_9BACT</name>
<keyword evidence="3" id="KW-1185">Reference proteome</keyword>
<sequence length="165" mass="18328">MKLIAMWLLCLLLPASLMAADPGRDEISNVKVMVYHATNGDPKVAGDKALEVPQETIKWLASKESLKFEHYRLLGTDSKPLYRSYENWAQPISGSDEILCRFEVASRLSKDSIRIDLELWLSRKKILKSGVALTAGKPVVVLGPQWRGGRMIVSVELAPPANKGQ</sequence>
<reference evidence="3" key="1">
    <citation type="journal article" date="2019" name="Int. J. Syst. Evol. Microbiol.">
        <title>The Global Catalogue of Microorganisms (GCM) 10K type strain sequencing project: providing services to taxonomists for standard genome sequencing and annotation.</title>
        <authorList>
            <consortium name="The Broad Institute Genomics Platform"/>
            <consortium name="The Broad Institute Genome Sequencing Center for Infectious Disease"/>
            <person name="Wu L."/>
            <person name="Ma J."/>
        </authorList>
    </citation>
    <scope>NUCLEOTIDE SEQUENCE [LARGE SCALE GENOMIC DNA]</scope>
    <source>
        <strain evidence="3">CGMCC 4.1467</strain>
    </source>
</reference>
<protein>
    <submittedName>
        <fullName evidence="2">Uncharacterized protein</fullName>
    </submittedName>
</protein>
<dbReference type="RefSeq" id="WP_379714905.1">
    <property type="nucleotide sequence ID" value="NZ_JBHTBS010000011.1"/>
</dbReference>
<evidence type="ECO:0000313" key="2">
    <source>
        <dbReference type="EMBL" id="MFC7338922.1"/>
    </source>
</evidence>
<gene>
    <name evidence="2" type="ORF">ACFQY0_17125</name>
</gene>
<dbReference type="EMBL" id="JBHTBS010000011">
    <property type="protein sequence ID" value="MFC7338922.1"/>
    <property type="molecule type" value="Genomic_DNA"/>
</dbReference>
<organism evidence="2 3">
    <name type="scientific">Haloferula chungangensis</name>
    <dbReference type="NCBI Taxonomy" id="1048331"/>
    <lineage>
        <taxon>Bacteria</taxon>
        <taxon>Pseudomonadati</taxon>
        <taxon>Verrucomicrobiota</taxon>
        <taxon>Verrucomicrobiia</taxon>
        <taxon>Verrucomicrobiales</taxon>
        <taxon>Verrucomicrobiaceae</taxon>
        <taxon>Haloferula</taxon>
    </lineage>
</organism>
<keyword evidence="1" id="KW-0732">Signal</keyword>
<evidence type="ECO:0000256" key="1">
    <source>
        <dbReference type="SAM" id="SignalP"/>
    </source>
</evidence>
<dbReference type="Proteomes" id="UP001596472">
    <property type="component" value="Unassembled WGS sequence"/>
</dbReference>
<comment type="caution">
    <text evidence="2">The sequence shown here is derived from an EMBL/GenBank/DDBJ whole genome shotgun (WGS) entry which is preliminary data.</text>
</comment>
<evidence type="ECO:0000313" key="3">
    <source>
        <dbReference type="Proteomes" id="UP001596472"/>
    </source>
</evidence>
<proteinExistence type="predicted"/>